<keyword evidence="1" id="KW-0732">Signal</keyword>
<protein>
    <submittedName>
        <fullName evidence="3">DUF4426 domain-containing protein</fullName>
    </submittedName>
</protein>
<feature type="signal peptide" evidence="1">
    <location>
        <begin position="1"/>
        <end position="22"/>
    </location>
</feature>
<evidence type="ECO:0000313" key="3">
    <source>
        <dbReference type="EMBL" id="MDD1791922.1"/>
    </source>
</evidence>
<dbReference type="Gene3D" id="2.60.40.3340">
    <property type="entry name" value="Domain of unknown function DUF4426"/>
    <property type="match status" value="1"/>
</dbReference>
<sequence>MKSRILFLISTVLMLMSPLSHAEQLKNIGSLEVHYSALNATFIPPAVAKSYGIKRSSANALINIAILDKNQAGKPALTANITGKARNLLGTTKPLTFREVREGKAIYYLAEFRFANEEKLIFDIEVQAQGNRSGKLSFQQQFYSE</sequence>
<feature type="domain" description="DUF4426" evidence="2">
    <location>
        <begin position="26"/>
        <end position="145"/>
    </location>
</feature>
<evidence type="ECO:0000313" key="4">
    <source>
        <dbReference type="Proteomes" id="UP001149400"/>
    </source>
</evidence>
<name>A0ABT5QXB2_9GAMM</name>
<proteinExistence type="predicted"/>
<dbReference type="EMBL" id="JAJUBC010000002">
    <property type="protein sequence ID" value="MDD1791922.1"/>
    <property type="molecule type" value="Genomic_DNA"/>
</dbReference>
<dbReference type="Proteomes" id="UP001149400">
    <property type="component" value="Unassembled WGS sequence"/>
</dbReference>
<dbReference type="RefSeq" id="WP_274162855.1">
    <property type="nucleotide sequence ID" value="NZ_JAJUBC010000002.1"/>
</dbReference>
<dbReference type="Pfam" id="PF14467">
    <property type="entry name" value="DUF4426"/>
    <property type="match status" value="1"/>
</dbReference>
<gene>
    <name evidence="3" type="ORF">LRP50_02125</name>
</gene>
<feature type="chain" id="PRO_5045879693" evidence="1">
    <location>
        <begin position="23"/>
        <end position="145"/>
    </location>
</feature>
<comment type="caution">
    <text evidence="3">The sequence shown here is derived from an EMBL/GenBank/DDBJ whole genome shotgun (WGS) entry which is preliminary data.</text>
</comment>
<accession>A0ABT5QXB2</accession>
<reference evidence="3" key="1">
    <citation type="submission" date="2021-12" db="EMBL/GenBank/DDBJ databases">
        <title>Enterovibrio ZSDZ35 sp. nov. and Enterovibrio ZSDZ42 sp. nov., isolated from coastal seawater in Qingdao.</title>
        <authorList>
            <person name="Zhang P."/>
        </authorList>
    </citation>
    <scope>NUCLEOTIDE SEQUENCE</scope>
    <source>
        <strain evidence="3">ZSDZ42</strain>
    </source>
</reference>
<organism evidence="3 4">
    <name type="scientific">Enterovibrio gelatinilyticus</name>
    <dbReference type="NCBI Taxonomy" id="2899819"/>
    <lineage>
        <taxon>Bacteria</taxon>
        <taxon>Pseudomonadati</taxon>
        <taxon>Pseudomonadota</taxon>
        <taxon>Gammaproteobacteria</taxon>
        <taxon>Vibrionales</taxon>
        <taxon>Vibrionaceae</taxon>
        <taxon>Enterovibrio</taxon>
    </lineage>
</organism>
<evidence type="ECO:0000259" key="2">
    <source>
        <dbReference type="Pfam" id="PF14467"/>
    </source>
</evidence>
<dbReference type="InterPro" id="IPR025218">
    <property type="entry name" value="DUF4426"/>
</dbReference>
<evidence type="ECO:0000256" key="1">
    <source>
        <dbReference type="SAM" id="SignalP"/>
    </source>
</evidence>
<keyword evidence="4" id="KW-1185">Reference proteome</keyword>